<organism evidence="2">
    <name type="scientific">Arundo donax</name>
    <name type="common">Giant reed</name>
    <name type="synonym">Donax arundinaceus</name>
    <dbReference type="NCBI Taxonomy" id="35708"/>
    <lineage>
        <taxon>Eukaryota</taxon>
        <taxon>Viridiplantae</taxon>
        <taxon>Streptophyta</taxon>
        <taxon>Embryophyta</taxon>
        <taxon>Tracheophyta</taxon>
        <taxon>Spermatophyta</taxon>
        <taxon>Magnoliopsida</taxon>
        <taxon>Liliopsida</taxon>
        <taxon>Poales</taxon>
        <taxon>Poaceae</taxon>
        <taxon>PACMAD clade</taxon>
        <taxon>Arundinoideae</taxon>
        <taxon>Arundineae</taxon>
        <taxon>Arundo</taxon>
    </lineage>
</organism>
<protein>
    <submittedName>
        <fullName evidence="2">Uncharacterized protein</fullName>
    </submittedName>
</protein>
<evidence type="ECO:0000256" key="1">
    <source>
        <dbReference type="SAM" id="MobiDB-lite"/>
    </source>
</evidence>
<proteinExistence type="predicted"/>
<feature type="region of interest" description="Disordered" evidence="1">
    <location>
        <begin position="1"/>
        <end position="46"/>
    </location>
</feature>
<feature type="compositionally biased region" description="Basic and acidic residues" evidence="1">
    <location>
        <begin position="23"/>
        <end position="34"/>
    </location>
</feature>
<evidence type="ECO:0000313" key="2">
    <source>
        <dbReference type="EMBL" id="JAD45755.1"/>
    </source>
</evidence>
<accession>A0A0A9A9T7</accession>
<name>A0A0A9A9T7_ARUDO</name>
<dbReference type="AlphaFoldDB" id="A0A0A9A9T7"/>
<reference evidence="2" key="2">
    <citation type="journal article" date="2015" name="Data Brief">
        <title>Shoot transcriptome of the giant reed, Arundo donax.</title>
        <authorList>
            <person name="Barrero R.A."/>
            <person name="Guerrero F.D."/>
            <person name="Moolhuijzen P."/>
            <person name="Goolsby J.A."/>
            <person name="Tidwell J."/>
            <person name="Bellgard S.E."/>
            <person name="Bellgard M.I."/>
        </authorList>
    </citation>
    <scope>NUCLEOTIDE SEQUENCE</scope>
    <source>
        <tissue evidence="2">Shoot tissue taken approximately 20 cm above the soil surface</tissue>
    </source>
</reference>
<dbReference type="EMBL" id="GBRH01252140">
    <property type="protein sequence ID" value="JAD45755.1"/>
    <property type="molecule type" value="Transcribed_RNA"/>
</dbReference>
<reference evidence="2" key="1">
    <citation type="submission" date="2014-09" db="EMBL/GenBank/DDBJ databases">
        <authorList>
            <person name="Magalhaes I.L.F."/>
            <person name="Oliveira U."/>
            <person name="Santos F.R."/>
            <person name="Vidigal T.H.D.A."/>
            <person name="Brescovit A.D."/>
            <person name="Santos A.J."/>
        </authorList>
    </citation>
    <scope>NUCLEOTIDE SEQUENCE</scope>
    <source>
        <tissue evidence="2">Shoot tissue taken approximately 20 cm above the soil surface</tissue>
    </source>
</reference>
<sequence length="46" mass="4644">MSTAGPHLSDRAPLCSDAATCSHPDHSSEAKSGECARGTSHVPGHS</sequence>